<dbReference type="eggNOG" id="COG1357">
    <property type="taxonomic scope" value="Bacteria"/>
</dbReference>
<dbReference type="HOGENOM" id="CLU_100224_0_0_11"/>
<evidence type="ECO:0000259" key="1">
    <source>
        <dbReference type="Pfam" id="PF12867"/>
    </source>
</evidence>
<feature type="domain" description="DinB-like" evidence="1">
    <location>
        <begin position="96"/>
        <end position="237"/>
    </location>
</feature>
<dbReference type="Pfam" id="PF12867">
    <property type="entry name" value="DinB_2"/>
    <property type="match status" value="1"/>
</dbReference>
<dbReference type="STRING" id="1032480.MLP_04830"/>
<accession>F5XK01</accession>
<dbReference type="InterPro" id="IPR034660">
    <property type="entry name" value="DinB/YfiT-like"/>
</dbReference>
<reference evidence="2 3" key="1">
    <citation type="submission" date="2011-05" db="EMBL/GenBank/DDBJ databases">
        <title>Whole genome sequence of Microlunatus phosphovorus NM-1.</title>
        <authorList>
            <person name="Hosoyama A."/>
            <person name="Sasaki K."/>
            <person name="Harada T."/>
            <person name="Igarashi R."/>
            <person name="Kawakoshi A."/>
            <person name="Sasagawa M."/>
            <person name="Fukada J."/>
            <person name="Nakamura S."/>
            <person name="Katano Y."/>
            <person name="Hanada S."/>
            <person name="Kamagata Y."/>
            <person name="Nakamura N."/>
            <person name="Yamazaki S."/>
            <person name="Fujita N."/>
        </authorList>
    </citation>
    <scope>NUCLEOTIDE SEQUENCE [LARGE SCALE GENOMIC DNA]</scope>
    <source>
        <strain evidence="3">ATCC 700054 / DSM 10555 / JCM 9379 / NBRC 101784 / NCIMB 13414 / VKM Ac-1990 / NM-1</strain>
    </source>
</reference>
<dbReference type="KEGG" id="mph:MLP_04830"/>
<proteinExistence type="predicted"/>
<dbReference type="SUPFAM" id="SSF109854">
    <property type="entry name" value="DinB/YfiT-like putative metalloenzymes"/>
    <property type="match status" value="1"/>
</dbReference>
<dbReference type="Proteomes" id="UP000007947">
    <property type="component" value="Chromosome"/>
</dbReference>
<dbReference type="Gene3D" id="1.20.120.450">
    <property type="entry name" value="dinb family like domain"/>
    <property type="match status" value="1"/>
</dbReference>
<organism evidence="2 3">
    <name type="scientific">Microlunatus phosphovorus (strain ATCC 700054 / DSM 10555 / JCM 9379 / NBRC 101784 / NCIMB 13414 / VKM Ac-1990 / NM-1)</name>
    <dbReference type="NCBI Taxonomy" id="1032480"/>
    <lineage>
        <taxon>Bacteria</taxon>
        <taxon>Bacillati</taxon>
        <taxon>Actinomycetota</taxon>
        <taxon>Actinomycetes</taxon>
        <taxon>Propionibacteriales</taxon>
        <taxon>Propionibacteriaceae</taxon>
        <taxon>Microlunatus</taxon>
    </lineage>
</organism>
<dbReference type="AlphaFoldDB" id="F5XK01"/>
<dbReference type="EMBL" id="AP012204">
    <property type="protein sequence ID" value="BAK33497.1"/>
    <property type="molecule type" value="Genomic_DNA"/>
</dbReference>
<sequence>MVDFSHTNELKEAQFSYVDLRDARIVESDLSGAVMRAVEVSGMEIDAPWLVHGKPLLVNGVDVVPFVEAELNRRFAGRADRRAETPEGLGTAWSAVERAWADTIHRVATMPAGTVEVSVAGEWSFVQTLRHLVLATDIWLGQAVLALEQPFHPLGLPWRGAEDTDFDLSVFTVETPAYADVLEARAGRVAMVRDFIAAVTPEELATPRRNPWSPTRPETTLSCLQVMLEEEWEHLRFAVRDLDAIESSAKGSSG</sequence>
<protein>
    <recommendedName>
        <fullName evidence="1">DinB-like domain-containing protein</fullName>
    </recommendedName>
</protein>
<evidence type="ECO:0000313" key="3">
    <source>
        <dbReference type="Proteomes" id="UP000007947"/>
    </source>
</evidence>
<name>F5XK01_MICPN</name>
<evidence type="ECO:0000313" key="2">
    <source>
        <dbReference type="EMBL" id="BAK33497.1"/>
    </source>
</evidence>
<dbReference type="InterPro" id="IPR024775">
    <property type="entry name" value="DinB-like"/>
</dbReference>
<dbReference type="RefSeq" id="WP_013861386.1">
    <property type="nucleotide sequence ID" value="NC_015635.1"/>
</dbReference>
<dbReference type="OrthoDB" id="3542438at2"/>
<keyword evidence="3" id="KW-1185">Reference proteome</keyword>
<gene>
    <name evidence="2" type="ordered locus">MLP_04830</name>
</gene>